<reference evidence="2" key="3">
    <citation type="submission" date="2022-01" db="UniProtKB">
        <authorList>
            <consortium name="EnsemblPlants"/>
        </authorList>
    </citation>
    <scope>IDENTIFICATION</scope>
    <source>
        <strain evidence="2">subsp. vulgare</strain>
    </source>
</reference>
<dbReference type="InterPro" id="IPR008962">
    <property type="entry name" value="PapD-like_sf"/>
</dbReference>
<reference evidence="2" key="2">
    <citation type="submission" date="2020-10" db="EMBL/GenBank/DDBJ databases">
        <authorList>
            <person name="Scholz U."/>
            <person name="Mascher M."/>
            <person name="Fiebig A."/>
        </authorList>
    </citation>
    <scope>NUCLEOTIDE SEQUENCE [LARGE SCALE GENOMIC DNA]</scope>
    <source>
        <strain evidence="2">cv. Morex</strain>
    </source>
</reference>
<dbReference type="ExpressionAtlas" id="A0A287EKE9">
    <property type="expression patterns" value="baseline"/>
</dbReference>
<evidence type="ECO:0000313" key="3">
    <source>
        <dbReference type="Proteomes" id="UP000011116"/>
    </source>
</evidence>
<dbReference type="AlphaFoldDB" id="A0A287EKE9"/>
<name>A0A287EKE9_HORVV</name>
<dbReference type="InterPro" id="IPR011009">
    <property type="entry name" value="Kinase-like_dom_sf"/>
</dbReference>
<dbReference type="SUPFAM" id="SSF56112">
    <property type="entry name" value="Protein kinase-like (PK-like)"/>
    <property type="match status" value="1"/>
</dbReference>
<keyword evidence="3" id="KW-1185">Reference proteome</keyword>
<dbReference type="SMR" id="A0A287EKE9"/>
<dbReference type="GO" id="GO:0005524">
    <property type="term" value="F:ATP binding"/>
    <property type="evidence" value="ECO:0007669"/>
    <property type="project" value="InterPro"/>
</dbReference>
<dbReference type="InterPro" id="IPR008271">
    <property type="entry name" value="Ser/Thr_kinase_AS"/>
</dbReference>
<dbReference type="PROSITE" id="PS00108">
    <property type="entry name" value="PROTEIN_KINASE_ST"/>
    <property type="match status" value="1"/>
</dbReference>
<proteinExistence type="predicted"/>
<dbReference type="Gramene" id="HORVU.MOREX.r3.1HG0008320.1">
    <property type="protein sequence ID" value="HORVU.MOREX.r3.1HG0008320.1"/>
    <property type="gene ID" value="HORVU.MOREX.r3.1HG0008320"/>
</dbReference>
<dbReference type="PANTHER" id="PTHR45707">
    <property type="entry name" value="C2 CALCIUM/LIPID-BINDING PLANT PHOSPHORIBOSYLTRANSFERASE FAMILY PROTEIN"/>
    <property type="match status" value="1"/>
</dbReference>
<dbReference type="Proteomes" id="UP000011116">
    <property type="component" value="Chromosome 1H"/>
</dbReference>
<dbReference type="SMART" id="SM00220">
    <property type="entry name" value="S_TKc"/>
    <property type="match status" value="1"/>
</dbReference>
<evidence type="ECO:0000313" key="2">
    <source>
        <dbReference type="EnsemblPlants" id="HORVU.MOREX.r3.1HG0008320.1"/>
    </source>
</evidence>
<dbReference type="Gene3D" id="3.30.200.20">
    <property type="entry name" value="Phosphorylase Kinase, domain 1"/>
    <property type="match status" value="1"/>
</dbReference>
<evidence type="ECO:0000256" key="1">
    <source>
        <dbReference type="SAM" id="MobiDB-lite"/>
    </source>
</evidence>
<dbReference type="PANTHER" id="PTHR45707:SF76">
    <property type="entry name" value="PROTEIN KINASE DOMAIN-CONTAINING PROTEIN"/>
    <property type="match status" value="1"/>
</dbReference>
<feature type="region of interest" description="Disordered" evidence="1">
    <location>
        <begin position="1"/>
        <end position="41"/>
    </location>
</feature>
<dbReference type="InterPro" id="IPR013783">
    <property type="entry name" value="Ig-like_fold"/>
</dbReference>
<dbReference type="InterPro" id="IPR000719">
    <property type="entry name" value="Prot_kinase_dom"/>
</dbReference>
<protein>
    <submittedName>
        <fullName evidence="2">Uncharacterized protein</fullName>
    </submittedName>
</protein>
<dbReference type="EnsemblPlants" id="HORVU.MOREX.r3.1HG0008320.1">
    <property type="protein sequence ID" value="HORVU.MOREX.r3.1HG0008320.1"/>
    <property type="gene ID" value="HORVU.MOREX.r3.1HG0008320"/>
</dbReference>
<accession>A0A287EKE9</accession>
<dbReference type="SUPFAM" id="SSF49354">
    <property type="entry name" value="PapD-like"/>
    <property type="match status" value="1"/>
</dbReference>
<dbReference type="PROSITE" id="PS50011">
    <property type="entry name" value="PROTEIN_KINASE_DOM"/>
    <property type="match status" value="1"/>
</dbReference>
<dbReference type="Pfam" id="PF00069">
    <property type="entry name" value="Pkinase"/>
    <property type="match status" value="1"/>
</dbReference>
<organism evidence="2 3">
    <name type="scientific">Hordeum vulgare subsp. vulgare</name>
    <name type="common">Domesticated barley</name>
    <dbReference type="NCBI Taxonomy" id="112509"/>
    <lineage>
        <taxon>Eukaryota</taxon>
        <taxon>Viridiplantae</taxon>
        <taxon>Streptophyta</taxon>
        <taxon>Embryophyta</taxon>
        <taxon>Tracheophyta</taxon>
        <taxon>Spermatophyta</taxon>
        <taxon>Magnoliopsida</taxon>
        <taxon>Liliopsida</taxon>
        <taxon>Poales</taxon>
        <taxon>Poaceae</taxon>
        <taxon>BOP clade</taxon>
        <taxon>Pooideae</taxon>
        <taxon>Triticodae</taxon>
        <taxon>Triticeae</taxon>
        <taxon>Hordeinae</taxon>
        <taxon>Hordeum</taxon>
    </lineage>
</organism>
<dbReference type="FunFam" id="1.10.510.10:FF:000870">
    <property type="entry name" value="OSJNBa0016N04.16-like protein"/>
    <property type="match status" value="1"/>
</dbReference>
<sequence>MMFLPLSCKRTRSSSGSSMDHHDTADSFSDDDDHQSAWSMDDDDLPSLKELTDGFSDERILSIGAYGKVYMGEPEYGEKIAVKMFHDHTRTHADGGHEQFHKGFCSLKRLRHQNIVRLLGYSHETRQKHMEYDGRKIFSKKTCRALCSEYMHNGDLDKYLLSDKYKGDTWQTCYKIIKGISKGLKYLHEDLESPIYHLDLKPSNVLLDETFVPKLADYGLSRLSGDDQTQIMKCFMGTIGYVPPEYIDENVISNKFDIFSLGAIIIKIMAGRMSYSKRAEMSTQQFVELVHANWRDKLHATSKYAMGSYSEQVRSCIEIALSCVEADQCKRPSIGDIVNKLSKMEAEIHKMSQYPRTSMDQMPPCLLDGSKKRGEGFLYVHTLQLQFPFEPNKLIPCQLNLTNNSDEDVNFRFAPRKPKSFLNGLSRLHGSVPPNSSCIYIVTMEKHQQPPASMDTLDVILESWVGYRSTYAWDMDDFFSTGSEEDQPDCLVHMITLTAVCDPGG</sequence>
<dbReference type="Gramene" id="HORVU.MOREX.r2.1HG0006160.1">
    <property type="protein sequence ID" value="HORVU.MOREX.r2.1HG0006160.1"/>
    <property type="gene ID" value="HORVU.MOREX.r2.1HG0006160"/>
</dbReference>
<dbReference type="Gene3D" id="2.60.40.10">
    <property type="entry name" value="Immunoglobulins"/>
    <property type="match status" value="1"/>
</dbReference>
<dbReference type="GO" id="GO:0004672">
    <property type="term" value="F:protein kinase activity"/>
    <property type="evidence" value="ECO:0007669"/>
    <property type="project" value="InterPro"/>
</dbReference>
<dbReference type="Gene3D" id="1.10.510.10">
    <property type="entry name" value="Transferase(Phosphotransferase) domain 1"/>
    <property type="match status" value="1"/>
</dbReference>
<reference evidence="3" key="1">
    <citation type="journal article" date="2012" name="Nature">
        <title>A physical, genetic and functional sequence assembly of the barley genome.</title>
        <authorList>
            <consortium name="The International Barley Genome Sequencing Consortium"/>
            <person name="Mayer K.F."/>
            <person name="Waugh R."/>
            <person name="Brown J.W."/>
            <person name="Schulman A."/>
            <person name="Langridge P."/>
            <person name="Platzer M."/>
            <person name="Fincher G.B."/>
            <person name="Muehlbauer G.J."/>
            <person name="Sato K."/>
            <person name="Close T.J."/>
            <person name="Wise R.P."/>
            <person name="Stein N."/>
        </authorList>
    </citation>
    <scope>NUCLEOTIDE SEQUENCE [LARGE SCALE GENOMIC DNA]</scope>
    <source>
        <strain evidence="3">cv. Morex</strain>
    </source>
</reference>